<proteinExistence type="predicted"/>
<dbReference type="GO" id="GO:0030126">
    <property type="term" value="C:COPI vesicle coat"/>
    <property type="evidence" value="ECO:0007669"/>
    <property type="project" value="TreeGrafter"/>
</dbReference>
<gene>
    <name evidence="4" type="ORF">HU200_029177</name>
</gene>
<evidence type="ECO:0000313" key="5">
    <source>
        <dbReference type="Proteomes" id="UP000636709"/>
    </source>
</evidence>
<keyword evidence="3" id="KW-0732">Signal</keyword>
<evidence type="ECO:0000256" key="2">
    <source>
        <dbReference type="ARBA" id="ARBA00022737"/>
    </source>
</evidence>
<dbReference type="InterPro" id="IPR001680">
    <property type="entry name" value="WD40_rpt"/>
</dbReference>
<dbReference type="EMBL" id="JACEFO010001753">
    <property type="protein sequence ID" value="KAF8711165.1"/>
    <property type="molecule type" value="Genomic_DNA"/>
</dbReference>
<dbReference type="OrthoDB" id="692364at2759"/>
<dbReference type="AlphaFoldDB" id="A0A835ET47"/>
<keyword evidence="1" id="KW-0853">WD repeat</keyword>
<feature type="chain" id="PRO_5033020372" evidence="3">
    <location>
        <begin position="23"/>
        <end position="396"/>
    </location>
</feature>
<dbReference type="Gene3D" id="2.130.10.10">
    <property type="entry name" value="YVTN repeat-like/Quinoprotein amine dehydrogenase"/>
    <property type="match status" value="1"/>
</dbReference>
<protein>
    <submittedName>
        <fullName evidence="4">Uncharacterized protein</fullName>
    </submittedName>
</protein>
<sequence>MPNPSLSLATGILLFLALTGLAVQLLAMEERAALGTHAVEADSKKTRNPELRPTASDVVCRLGQTENEKEKISFGSTESEELHIHPRVLCFHFKEHTNTSSCVLNLTNRSDCYVGVWIFTQRILHCLYYIPGRIIPPMSTEIVTVNANGWANQPPVDTGMIKIVTVTMSKGVMEKMIDKGITNKYRFVEKSPTSDLLKQIQGFGGKVHETLLNAVICPSAGEVKEVEVPLNWEHGSIIHCTDMHLTQPWYKLVKTFPLGTEESLIHGRVEVKSVKFVPKEKWIVAGDSSGIIRVISYDTEKEVKNIFQPHKGTAITSLAIHPKQPLLLSADAAGMIKLQSWQGDTTNNRTFSDENCRRSVSEVRFNPKDSNTFVSTEEGGRIKVSIAFVFVYSGTS</sequence>
<dbReference type="PANTHER" id="PTHR19876:SF68">
    <property type="entry name" value="COATOMER SUBUNIT BETA'-2"/>
    <property type="match status" value="1"/>
</dbReference>
<dbReference type="Pfam" id="PF00400">
    <property type="entry name" value="WD40"/>
    <property type="match status" value="1"/>
</dbReference>
<evidence type="ECO:0000256" key="3">
    <source>
        <dbReference type="SAM" id="SignalP"/>
    </source>
</evidence>
<dbReference type="PANTHER" id="PTHR19876">
    <property type="entry name" value="COATOMER"/>
    <property type="match status" value="1"/>
</dbReference>
<dbReference type="Proteomes" id="UP000636709">
    <property type="component" value="Unassembled WGS sequence"/>
</dbReference>
<dbReference type="SUPFAM" id="SSF50978">
    <property type="entry name" value="WD40 repeat-like"/>
    <property type="match status" value="1"/>
</dbReference>
<dbReference type="GO" id="GO:0006888">
    <property type="term" value="P:endoplasmic reticulum to Golgi vesicle-mediated transport"/>
    <property type="evidence" value="ECO:0007669"/>
    <property type="project" value="TreeGrafter"/>
</dbReference>
<evidence type="ECO:0000313" key="4">
    <source>
        <dbReference type="EMBL" id="KAF8711165.1"/>
    </source>
</evidence>
<dbReference type="GO" id="GO:0006886">
    <property type="term" value="P:intracellular protein transport"/>
    <property type="evidence" value="ECO:0007669"/>
    <property type="project" value="TreeGrafter"/>
</dbReference>
<dbReference type="SMART" id="SM00320">
    <property type="entry name" value="WD40"/>
    <property type="match status" value="2"/>
</dbReference>
<keyword evidence="2" id="KW-0677">Repeat</keyword>
<organism evidence="4 5">
    <name type="scientific">Digitaria exilis</name>
    <dbReference type="NCBI Taxonomy" id="1010633"/>
    <lineage>
        <taxon>Eukaryota</taxon>
        <taxon>Viridiplantae</taxon>
        <taxon>Streptophyta</taxon>
        <taxon>Embryophyta</taxon>
        <taxon>Tracheophyta</taxon>
        <taxon>Spermatophyta</taxon>
        <taxon>Magnoliopsida</taxon>
        <taxon>Liliopsida</taxon>
        <taxon>Poales</taxon>
        <taxon>Poaceae</taxon>
        <taxon>PACMAD clade</taxon>
        <taxon>Panicoideae</taxon>
        <taxon>Panicodae</taxon>
        <taxon>Paniceae</taxon>
        <taxon>Anthephorinae</taxon>
        <taxon>Digitaria</taxon>
    </lineage>
</organism>
<comment type="caution">
    <text evidence="4">The sequence shown here is derived from an EMBL/GenBank/DDBJ whole genome shotgun (WGS) entry which is preliminary data.</text>
</comment>
<reference evidence="4" key="1">
    <citation type="submission" date="2020-07" db="EMBL/GenBank/DDBJ databases">
        <title>Genome sequence and genetic diversity analysis of an under-domesticated orphan crop, white fonio (Digitaria exilis).</title>
        <authorList>
            <person name="Bennetzen J.L."/>
            <person name="Chen S."/>
            <person name="Ma X."/>
            <person name="Wang X."/>
            <person name="Yssel A.E.J."/>
            <person name="Chaluvadi S.R."/>
            <person name="Johnson M."/>
            <person name="Gangashetty P."/>
            <person name="Hamidou F."/>
            <person name="Sanogo M.D."/>
            <person name="Zwaenepoel A."/>
            <person name="Wallace J."/>
            <person name="Van De Peer Y."/>
            <person name="Van Deynze A."/>
        </authorList>
    </citation>
    <scope>NUCLEOTIDE SEQUENCE</scope>
    <source>
        <tissue evidence="4">Leaves</tissue>
    </source>
</reference>
<accession>A0A835ET47</accession>
<dbReference type="InterPro" id="IPR050844">
    <property type="entry name" value="Coatomer_complex_subunit"/>
</dbReference>
<feature type="signal peptide" evidence="3">
    <location>
        <begin position="1"/>
        <end position="22"/>
    </location>
</feature>
<dbReference type="GO" id="GO:0006891">
    <property type="term" value="P:intra-Golgi vesicle-mediated transport"/>
    <property type="evidence" value="ECO:0007669"/>
    <property type="project" value="TreeGrafter"/>
</dbReference>
<name>A0A835ET47_9POAL</name>
<dbReference type="InterPro" id="IPR015943">
    <property type="entry name" value="WD40/YVTN_repeat-like_dom_sf"/>
</dbReference>
<dbReference type="GO" id="GO:0006890">
    <property type="term" value="P:retrograde vesicle-mediated transport, Golgi to endoplasmic reticulum"/>
    <property type="evidence" value="ECO:0007669"/>
    <property type="project" value="TreeGrafter"/>
</dbReference>
<keyword evidence="5" id="KW-1185">Reference proteome</keyword>
<dbReference type="InterPro" id="IPR036322">
    <property type="entry name" value="WD40_repeat_dom_sf"/>
</dbReference>
<evidence type="ECO:0000256" key="1">
    <source>
        <dbReference type="ARBA" id="ARBA00022574"/>
    </source>
</evidence>